<keyword evidence="4" id="KW-0472">Membrane</keyword>
<dbReference type="Pfam" id="PF07980">
    <property type="entry name" value="SusD_RagB"/>
    <property type="match status" value="1"/>
</dbReference>
<dbReference type="SUPFAM" id="SSF48452">
    <property type="entry name" value="TPR-like"/>
    <property type="match status" value="1"/>
</dbReference>
<dbReference type="STRING" id="313595.P700755_001280"/>
<evidence type="ECO:0000256" key="2">
    <source>
        <dbReference type="ARBA" id="ARBA00006275"/>
    </source>
</evidence>
<dbReference type="HOGENOM" id="CLU_619487_0_0_10"/>
<evidence type="ECO:0000256" key="4">
    <source>
        <dbReference type="ARBA" id="ARBA00023136"/>
    </source>
</evidence>
<keyword evidence="3" id="KW-0732">Signal</keyword>
<keyword evidence="8" id="KW-1185">Reference proteome</keyword>
<reference evidence="7" key="1">
    <citation type="submission" date="2006-03" db="EMBL/GenBank/DDBJ databases">
        <authorList>
            <person name="Bowman J."/>
            <person name="Ferriera S."/>
            <person name="Johnson J."/>
            <person name="Kravitz S."/>
            <person name="Halpern A."/>
            <person name="Remington K."/>
            <person name="Beeson K."/>
            <person name="Tran B."/>
            <person name="Rogers Y.-H."/>
            <person name="Friedman R."/>
            <person name="Venter J.C."/>
        </authorList>
    </citation>
    <scope>NUCLEOTIDE SEQUENCE [LARGE SCALE GENOMIC DNA]</scope>
    <source>
        <strain evidence="7">ATCC 700755</strain>
    </source>
</reference>
<dbReference type="AlphaFoldDB" id="K4ICS7"/>
<evidence type="ECO:0000313" key="7">
    <source>
        <dbReference type="EMBL" id="AFU68214.1"/>
    </source>
</evidence>
<evidence type="ECO:0000256" key="1">
    <source>
        <dbReference type="ARBA" id="ARBA00004442"/>
    </source>
</evidence>
<keyword evidence="5" id="KW-0998">Cell outer membrane</keyword>
<organism evidence="7 8">
    <name type="scientific">Psychroflexus torquis (strain ATCC 700755 / CIP 106069 / ACAM 623)</name>
    <dbReference type="NCBI Taxonomy" id="313595"/>
    <lineage>
        <taxon>Bacteria</taxon>
        <taxon>Pseudomonadati</taxon>
        <taxon>Bacteroidota</taxon>
        <taxon>Flavobacteriia</taxon>
        <taxon>Flavobacteriales</taxon>
        <taxon>Flavobacteriaceae</taxon>
        <taxon>Psychroflexus</taxon>
    </lineage>
</organism>
<dbReference type="OrthoDB" id="9794888at2"/>
<dbReference type="InterPro" id="IPR012944">
    <property type="entry name" value="SusD_RagB_dom"/>
</dbReference>
<dbReference type="RefSeq" id="WP_015023820.1">
    <property type="nucleotide sequence ID" value="NC_018721.1"/>
</dbReference>
<reference evidence="7" key="2">
    <citation type="submission" date="2012-09" db="EMBL/GenBank/DDBJ databases">
        <title>The complete sequence of Psychroflexus torquis an extreme psychrophile from sea-ice that is stimulated by light.</title>
        <authorList>
            <person name="Feng S."/>
            <person name="Powell S.M."/>
            <person name="Bowman J.P."/>
        </authorList>
    </citation>
    <scope>NUCLEOTIDE SEQUENCE [LARGE SCALE GENOMIC DNA]</scope>
    <source>
        <strain evidence="7">ATCC 700755</strain>
    </source>
</reference>
<dbReference type="GO" id="GO:0009279">
    <property type="term" value="C:cell outer membrane"/>
    <property type="evidence" value="ECO:0007669"/>
    <property type="project" value="UniProtKB-SubCell"/>
</dbReference>
<dbReference type="InterPro" id="IPR011990">
    <property type="entry name" value="TPR-like_helical_dom_sf"/>
</dbReference>
<evidence type="ECO:0000256" key="5">
    <source>
        <dbReference type="ARBA" id="ARBA00023237"/>
    </source>
</evidence>
<proteinExistence type="inferred from homology"/>
<comment type="similarity">
    <text evidence="2">Belongs to the SusD family.</text>
</comment>
<feature type="domain" description="RagB/SusD" evidence="6">
    <location>
        <begin position="335"/>
        <end position="416"/>
    </location>
</feature>
<gene>
    <name evidence="7" type="ordered locus">P700755_001280</name>
</gene>
<evidence type="ECO:0000259" key="6">
    <source>
        <dbReference type="Pfam" id="PF07980"/>
    </source>
</evidence>
<dbReference type="PROSITE" id="PS51257">
    <property type="entry name" value="PROKAR_LIPOPROTEIN"/>
    <property type="match status" value="1"/>
</dbReference>
<dbReference type="Proteomes" id="UP000008514">
    <property type="component" value="Chromosome"/>
</dbReference>
<evidence type="ECO:0000256" key="3">
    <source>
        <dbReference type="ARBA" id="ARBA00022729"/>
    </source>
</evidence>
<name>K4ICS7_PSYTT</name>
<protein>
    <submittedName>
        <fullName evidence="7">Outer membrane nutrient binding protein, SusD family</fullName>
    </submittedName>
</protein>
<evidence type="ECO:0000313" key="8">
    <source>
        <dbReference type="Proteomes" id="UP000008514"/>
    </source>
</evidence>
<dbReference type="EMBL" id="CP003879">
    <property type="protein sequence ID" value="AFU68214.1"/>
    <property type="molecule type" value="Genomic_DNA"/>
</dbReference>
<comment type="subcellular location">
    <subcellularLocation>
        <location evidence="1">Cell outer membrane</location>
    </subcellularLocation>
</comment>
<accession>K4ICS7</accession>
<dbReference type="Gene3D" id="1.25.40.390">
    <property type="match status" value="1"/>
</dbReference>
<dbReference type="eggNOG" id="ENOG502Z8J7">
    <property type="taxonomic scope" value="Bacteria"/>
</dbReference>
<sequence length="438" mass="48644">MKLIHKILFLPVVCLMTLSCELEDGENLNGPTAESIQDGISRGELEQAITGVLSDMRLRIGTQVDGQSLAGREYYRFQSSDPRWSSDVMTGNLDNNTFYTTAPYSARYTAIKDANLIIQGIGNSEGIFTGAEITVSKGFLNTIKAHELLMVLNQQYQNGIRVDVSDPDNLGPFLGYDEAIAFISNLLGEAATQLQNNGGEFPFSLPDDGEGFTIASTPADFLQFNKAIHARVEVYRGNYTEAESLLEDSFMNLSGNLSESVYFTFSQSGLDFPNPLFFSVNQTVANARIAHPSFIADTLTGDSRISKVVRREEVLTQSDLSGIYNVFVYDNIVDNVDIIRNEELVLLYAEALHISNPSEAINAINIIRNAAELDDYTGGDSPAELVDEILLQRRYSLFAEGGHRWIDMRRFNRLDQLPNDRPGDNVFVQFPTPIAENR</sequence>
<dbReference type="KEGG" id="ptq:P700755_001280"/>